<dbReference type="Gene3D" id="2.60.40.4070">
    <property type="match status" value="1"/>
</dbReference>
<dbReference type="Proteomes" id="UP000547674">
    <property type="component" value="Unassembled WGS sequence"/>
</dbReference>
<organism evidence="2 3">
    <name type="scientific">Eiseniibacteriota bacterium</name>
    <dbReference type="NCBI Taxonomy" id="2212470"/>
    <lineage>
        <taxon>Bacteria</taxon>
        <taxon>Candidatus Eiseniibacteriota</taxon>
    </lineage>
</organism>
<name>A0A7Y2E881_UNCEI</name>
<dbReference type="Pfam" id="PF13860">
    <property type="entry name" value="FlgD_ig"/>
    <property type="match status" value="1"/>
</dbReference>
<accession>A0A7Y2E881</accession>
<comment type="caution">
    <text evidence="2">The sequence shown here is derived from an EMBL/GenBank/DDBJ whole genome shotgun (WGS) entry which is preliminary data.</text>
</comment>
<feature type="domain" description="FlgD/Vpr Ig-like" evidence="1">
    <location>
        <begin position="485"/>
        <end position="550"/>
    </location>
</feature>
<evidence type="ECO:0000313" key="2">
    <source>
        <dbReference type="EMBL" id="NNF06237.1"/>
    </source>
</evidence>
<dbReference type="NCBIfam" id="TIGR04183">
    <property type="entry name" value="Por_Secre_tail"/>
    <property type="match status" value="1"/>
</dbReference>
<gene>
    <name evidence="2" type="ORF">HKN21_05720</name>
</gene>
<evidence type="ECO:0000259" key="1">
    <source>
        <dbReference type="Pfam" id="PF13860"/>
    </source>
</evidence>
<evidence type="ECO:0000313" key="3">
    <source>
        <dbReference type="Proteomes" id="UP000547674"/>
    </source>
</evidence>
<dbReference type="InterPro" id="IPR025965">
    <property type="entry name" value="FlgD/Vpr_Ig-like"/>
</dbReference>
<protein>
    <submittedName>
        <fullName evidence="2">T9SS type A sorting domain-containing protein</fullName>
    </submittedName>
</protein>
<feature type="non-terminal residue" evidence="2">
    <location>
        <position position="1"/>
    </location>
</feature>
<proteinExistence type="predicted"/>
<reference evidence="2 3" key="1">
    <citation type="submission" date="2020-03" db="EMBL/GenBank/DDBJ databases">
        <title>Metabolic flexibility allows generalist bacteria to become dominant in a frequently disturbed ecosystem.</title>
        <authorList>
            <person name="Chen Y.-J."/>
            <person name="Leung P.M."/>
            <person name="Bay S.K."/>
            <person name="Hugenholtz P."/>
            <person name="Kessler A.J."/>
            <person name="Shelley G."/>
            <person name="Waite D.W."/>
            <person name="Cook P.L."/>
            <person name="Greening C."/>
        </authorList>
    </citation>
    <scope>NUCLEOTIDE SEQUENCE [LARGE SCALE GENOMIC DNA]</scope>
    <source>
        <strain evidence="2">SS_bin_28</strain>
    </source>
</reference>
<dbReference type="AlphaFoldDB" id="A0A7Y2E881"/>
<sequence>LIVAGGGAGAGNNTNAEIYMQFAVDFGPGAPQPAGNNWLTSHTSEGAWNGQNWYSARLDTAQQGGIVSNSTTWMSAYHEDDPNFSGTDESLDPNDLDPNGLGRLANDIFPEGNGGLFTMGTRVNIFYKARYVDSGGTPTTNVWFTFPDTTGGTFLEMEVLPSSAEADSTWNCVLYVDHFNRGAQLPIENGLTSILGSTVSGNFELTPWDRFDVRAESSQQGSFGRPLNTQYNANAIQTFAYKAIVWNSGNLGAFNLVEEDANVLIPWLTLVDTGLGNNNLYVSGDGAAQSMTGEAASEPSATLLLNQWMGVSYTCGTVRDAGCPSGSVLDEVACIEVNTAGGAFVGDDDSVVLVGNGCPQQRSFDVVTTQSGAAGSPAGNEAYSGPLKGTVNYHSVSNAASGGPDYLTVLDGASVHYRSDEATCTDTQLQVTDRLSRVLTYFGYASAQSCIDPTAGLGIGDDQPRGQSFNVALSNFAPNPLTAGRGKVSFTLSQKADAVIEVFDVNGRLVRTLFDSIAEEGVNEVYWDGTDASGASVASGVYFYQLRVENGDTVAKKMLVIQNGGR</sequence>
<dbReference type="InterPro" id="IPR026444">
    <property type="entry name" value="Secre_tail"/>
</dbReference>
<dbReference type="EMBL" id="JABDJR010000216">
    <property type="protein sequence ID" value="NNF06237.1"/>
    <property type="molecule type" value="Genomic_DNA"/>
</dbReference>